<evidence type="ECO:0000313" key="3">
    <source>
        <dbReference type="Proteomes" id="UP001157418"/>
    </source>
</evidence>
<gene>
    <name evidence="2" type="ORF">LVIROSA_LOCUS22095</name>
</gene>
<dbReference type="EMBL" id="CAKMRJ010004445">
    <property type="protein sequence ID" value="CAH1435674.1"/>
    <property type="molecule type" value="Genomic_DNA"/>
</dbReference>
<feature type="region of interest" description="Disordered" evidence="1">
    <location>
        <begin position="50"/>
        <end position="92"/>
    </location>
</feature>
<name>A0AAU9NB89_9ASTR</name>
<feature type="compositionally biased region" description="Basic and acidic residues" evidence="1">
    <location>
        <begin position="76"/>
        <end position="92"/>
    </location>
</feature>
<feature type="compositionally biased region" description="Basic and acidic residues" evidence="1">
    <location>
        <begin position="50"/>
        <end position="61"/>
    </location>
</feature>
<reference evidence="2 3" key="1">
    <citation type="submission" date="2022-01" db="EMBL/GenBank/DDBJ databases">
        <authorList>
            <person name="Xiong W."/>
            <person name="Schranz E."/>
        </authorList>
    </citation>
    <scope>NUCLEOTIDE SEQUENCE [LARGE SCALE GENOMIC DNA]</scope>
</reference>
<keyword evidence="3" id="KW-1185">Reference proteome</keyword>
<evidence type="ECO:0000313" key="2">
    <source>
        <dbReference type="EMBL" id="CAH1435674.1"/>
    </source>
</evidence>
<organism evidence="2 3">
    <name type="scientific">Lactuca virosa</name>
    <dbReference type="NCBI Taxonomy" id="75947"/>
    <lineage>
        <taxon>Eukaryota</taxon>
        <taxon>Viridiplantae</taxon>
        <taxon>Streptophyta</taxon>
        <taxon>Embryophyta</taxon>
        <taxon>Tracheophyta</taxon>
        <taxon>Spermatophyta</taxon>
        <taxon>Magnoliopsida</taxon>
        <taxon>eudicotyledons</taxon>
        <taxon>Gunneridae</taxon>
        <taxon>Pentapetalae</taxon>
        <taxon>asterids</taxon>
        <taxon>campanulids</taxon>
        <taxon>Asterales</taxon>
        <taxon>Asteraceae</taxon>
        <taxon>Cichorioideae</taxon>
        <taxon>Cichorieae</taxon>
        <taxon>Lactucinae</taxon>
        <taxon>Lactuca</taxon>
    </lineage>
</organism>
<dbReference type="Proteomes" id="UP001157418">
    <property type="component" value="Unassembled WGS sequence"/>
</dbReference>
<accession>A0AAU9NB89</accession>
<dbReference type="AlphaFoldDB" id="A0AAU9NB89"/>
<sequence>MVRHQNIVAEKFDNDEGAILQGKTTEEMELEEFEAFKSFRVMRKLQSERQLQKENEWDRVSFHTAQTEDSDEEEKESGPREKRSSKKERNVG</sequence>
<evidence type="ECO:0000256" key="1">
    <source>
        <dbReference type="SAM" id="MobiDB-lite"/>
    </source>
</evidence>
<proteinExistence type="predicted"/>
<protein>
    <submittedName>
        <fullName evidence="2">Uncharacterized protein</fullName>
    </submittedName>
</protein>
<comment type="caution">
    <text evidence="2">The sequence shown here is derived from an EMBL/GenBank/DDBJ whole genome shotgun (WGS) entry which is preliminary data.</text>
</comment>